<dbReference type="Proteomes" id="UP000663854">
    <property type="component" value="Unassembled WGS sequence"/>
</dbReference>
<dbReference type="EMBL" id="CAJNOL010002995">
    <property type="protein sequence ID" value="CAF1540995.1"/>
    <property type="molecule type" value="Genomic_DNA"/>
</dbReference>
<comment type="caution">
    <text evidence="3">The sequence shown here is derived from an EMBL/GenBank/DDBJ whole genome shotgun (WGS) entry which is preliminary data.</text>
</comment>
<dbReference type="AlphaFoldDB" id="A0A815VY57"/>
<name>A0A815VY57_9BILA</name>
<feature type="coiled-coil region" evidence="1">
    <location>
        <begin position="109"/>
        <end position="136"/>
    </location>
</feature>
<accession>A0A815VY57</accession>
<dbReference type="EMBL" id="CAJNOH010001924">
    <property type="protein sequence ID" value="CAF1260765.1"/>
    <property type="molecule type" value="Genomic_DNA"/>
</dbReference>
<keyword evidence="4" id="KW-1185">Reference proteome</keyword>
<protein>
    <submittedName>
        <fullName evidence="3">Uncharacterized protein</fullName>
    </submittedName>
</protein>
<keyword evidence="1" id="KW-0175">Coiled coil</keyword>
<evidence type="ECO:0000313" key="3">
    <source>
        <dbReference type="EMBL" id="CAF1540995.1"/>
    </source>
</evidence>
<sequence length="324" mass="38536">MDIETSSDPTLLLPDYSTISDSNFTQMLLTLMPNIMNQNEFMELLNHKEILIFIRELTKLVNRFNYSQLQHEQWSYYYNLGMTEGIWNGRVSKKMADANSMCYTYGRSKNLIKQRLDKYKLQYKKAQEAINEHMKKAPISIDMQNLTTMINNLINKDQNQLRLELERRKTMLRLDAEEHRPVEKFYVLKPRQTEINSAKIIWKAINERENIIHEIAIFKKWLAVHAQESTYSLHTEHIAEQTITKAEEIVQHYTKIATIEKNKLQSTKSHHKNADLLEPIIHAIFQRVNNMQQRRENELQAILTNIFKLTPVQHINYQIKRQHD</sequence>
<organism evidence="3 4">
    <name type="scientific">Rotaria sordida</name>
    <dbReference type="NCBI Taxonomy" id="392033"/>
    <lineage>
        <taxon>Eukaryota</taxon>
        <taxon>Metazoa</taxon>
        <taxon>Spiralia</taxon>
        <taxon>Gnathifera</taxon>
        <taxon>Rotifera</taxon>
        <taxon>Eurotatoria</taxon>
        <taxon>Bdelloidea</taxon>
        <taxon>Philodinida</taxon>
        <taxon>Philodinidae</taxon>
        <taxon>Rotaria</taxon>
    </lineage>
</organism>
<evidence type="ECO:0000313" key="2">
    <source>
        <dbReference type="EMBL" id="CAF1260765.1"/>
    </source>
</evidence>
<reference evidence="3" key="1">
    <citation type="submission" date="2021-02" db="EMBL/GenBank/DDBJ databases">
        <authorList>
            <person name="Nowell W R."/>
        </authorList>
    </citation>
    <scope>NUCLEOTIDE SEQUENCE</scope>
</reference>
<proteinExistence type="predicted"/>
<evidence type="ECO:0000313" key="4">
    <source>
        <dbReference type="Proteomes" id="UP000663870"/>
    </source>
</evidence>
<evidence type="ECO:0000256" key="1">
    <source>
        <dbReference type="SAM" id="Coils"/>
    </source>
</evidence>
<gene>
    <name evidence="3" type="ORF">JXQ802_LOCUS42943</name>
    <name evidence="2" type="ORF">PYM288_LOCUS27867</name>
</gene>
<dbReference type="Proteomes" id="UP000663870">
    <property type="component" value="Unassembled WGS sequence"/>
</dbReference>